<gene>
    <name evidence="2" type="ORF">AB0L03_12160</name>
</gene>
<proteinExistence type="predicted"/>
<evidence type="ECO:0000313" key="3">
    <source>
        <dbReference type="Proteomes" id="UP001552479"/>
    </source>
</evidence>
<name>A0ABV3IWR9_9ACTN</name>
<keyword evidence="1" id="KW-1133">Transmembrane helix</keyword>
<feature type="transmembrane region" description="Helical" evidence="1">
    <location>
        <begin position="69"/>
        <end position="88"/>
    </location>
</feature>
<evidence type="ECO:0000313" key="2">
    <source>
        <dbReference type="EMBL" id="MEV4923587.1"/>
    </source>
</evidence>
<feature type="transmembrane region" description="Helical" evidence="1">
    <location>
        <begin position="44"/>
        <end position="63"/>
    </location>
</feature>
<protein>
    <recommendedName>
        <fullName evidence="4">Integral membrane protein</fullName>
    </recommendedName>
</protein>
<evidence type="ECO:0008006" key="4">
    <source>
        <dbReference type="Google" id="ProtNLM"/>
    </source>
</evidence>
<accession>A0ABV3IWR9</accession>
<keyword evidence="1" id="KW-0472">Membrane</keyword>
<dbReference type="RefSeq" id="WP_366087830.1">
    <property type="nucleotide sequence ID" value="NZ_JBFASG010000009.1"/>
</dbReference>
<dbReference type="Proteomes" id="UP001552479">
    <property type="component" value="Unassembled WGS sequence"/>
</dbReference>
<sequence>MRLARAFAVHEARVWAGLALWLTRRRDGVGDGVRALPYARAQASTMYAFLFVCVVETVGMSFFTAAYAVLHWVVLALDVYTVLLVLGFHAGSVVRPHTAGPEGLRIRQGATLDLCIPAALIGAVRRDLHFPGSETPDSTLEVPVASQTSITVELTGPVTVARLFRRPREVRTVRFHADEPHAAVEAIRGLMAAEPAR</sequence>
<keyword evidence="1" id="KW-0812">Transmembrane</keyword>
<reference evidence="2 3" key="1">
    <citation type="submission" date="2024-06" db="EMBL/GenBank/DDBJ databases">
        <title>The Natural Products Discovery Center: Release of the First 8490 Sequenced Strains for Exploring Actinobacteria Biosynthetic Diversity.</title>
        <authorList>
            <person name="Kalkreuter E."/>
            <person name="Kautsar S.A."/>
            <person name="Yang D."/>
            <person name="Bader C.D."/>
            <person name="Teijaro C.N."/>
            <person name="Fluegel L."/>
            <person name="Davis C.M."/>
            <person name="Simpson J.R."/>
            <person name="Lauterbach L."/>
            <person name="Steele A.D."/>
            <person name="Gui C."/>
            <person name="Meng S."/>
            <person name="Li G."/>
            <person name="Viehrig K."/>
            <person name="Ye F."/>
            <person name="Su P."/>
            <person name="Kiefer A.F."/>
            <person name="Nichols A."/>
            <person name="Cepeda A.J."/>
            <person name="Yan W."/>
            <person name="Fan B."/>
            <person name="Jiang Y."/>
            <person name="Adhikari A."/>
            <person name="Zheng C.-J."/>
            <person name="Schuster L."/>
            <person name="Cowan T.M."/>
            <person name="Smanski M.J."/>
            <person name="Chevrette M.G."/>
            <person name="De Carvalho L.P.S."/>
            <person name="Shen B."/>
        </authorList>
    </citation>
    <scope>NUCLEOTIDE SEQUENCE [LARGE SCALE GENOMIC DNA]</scope>
    <source>
        <strain evidence="2 3">NPDC053791</strain>
    </source>
</reference>
<dbReference type="EMBL" id="JBFASG010000009">
    <property type="protein sequence ID" value="MEV4923587.1"/>
    <property type="molecule type" value="Genomic_DNA"/>
</dbReference>
<organism evidence="2 3">
    <name type="scientific">Streptomyces roseoverticillatus</name>
    <dbReference type="NCBI Taxonomy" id="66429"/>
    <lineage>
        <taxon>Bacteria</taxon>
        <taxon>Bacillati</taxon>
        <taxon>Actinomycetota</taxon>
        <taxon>Actinomycetes</taxon>
        <taxon>Kitasatosporales</taxon>
        <taxon>Streptomycetaceae</taxon>
        <taxon>Streptomyces</taxon>
    </lineage>
</organism>
<comment type="caution">
    <text evidence="2">The sequence shown here is derived from an EMBL/GenBank/DDBJ whole genome shotgun (WGS) entry which is preliminary data.</text>
</comment>
<keyword evidence="3" id="KW-1185">Reference proteome</keyword>
<evidence type="ECO:0000256" key="1">
    <source>
        <dbReference type="SAM" id="Phobius"/>
    </source>
</evidence>